<gene>
    <name evidence="1" type="ORF">PBRASI_LOCUS5680</name>
</gene>
<organism evidence="1 2">
    <name type="scientific">Paraglomus brasilianum</name>
    <dbReference type="NCBI Taxonomy" id="144538"/>
    <lineage>
        <taxon>Eukaryota</taxon>
        <taxon>Fungi</taxon>
        <taxon>Fungi incertae sedis</taxon>
        <taxon>Mucoromycota</taxon>
        <taxon>Glomeromycotina</taxon>
        <taxon>Glomeromycetes</taxon>
        <taxon>Paraglomerales</taxon>
        <taxon>Paraglomeraceae</taxon>
        <taxon>Paraglomus</taxon>
    </lineage>
</organism>
<dbReference type="AlphaFoldDB" id="A0A9N9BGB3"/>
<evidence type="ECO:0000313" key="2">
    <source>
        <dbReference type="Proteomes" id="UP000789739"/>
    </source>
</evidence>
<proteinExistence type="predicted"/>
<dbReference type="Proteomes" id="UP000789739">
    <property type="component" value="Unassembled WGS sequence"/>
</dbReference>
<name>A0A9N9BGB3_9GLOM</name>
<sequence length="42" mass="5155">TFDRVVYVVGQGKYLQIKQDHFESMTREVRRLSPLDLMQWRK</sequence>
<reference evidence="1" key="1">
    <citation type="submission" date="2021-06" db="EMBL/GenBank/DDBJ databases">
        <authorList>
            <person name="Kallberg Y."/>
            <person name="Tangrot J."/>
            <person name="Rosling A."/>
        </authorList>
    </citation>
    <scope>NUCLEOTIDE SEQUENCE</scope>
    <source>
        <strain evidence="1">BR232B</strain>
    </source>
</reference>
<dbReference type="EMBL" id="CAJVPI010000687">
    <property type="protein sequence ID" value="CAG8562802.1"/>
    <property type="molecule type" value="Genomic_DNA"/>
</dbReference>
<evidence type="ECO:0000313" key="1">
    <source>
        <dbReference type="EMBL" id="CAG8562802.1"/>
    </source>
</evidence>
<feature type="non-terminal residue" evidence="1">
    <location>
        <position position="1"/>
    </location>
</feature>
<protein>
    <submittedName>
        <fullName evidence="1">7771_t:CDS:1</fullName>
    </submittedName>
</protein>
<comment type="caution">
    <text evidence="1">The sequence shown here is derived from an EMBL/GenBank/DDBJ whole genome shotgun (WGS) entry which is preliminary data.</text>
</comment>
<keyword evidence="2" id="KW-1185">Reference proteome</keyword>
<accession>A0A9N9BGB3</accession>